<dbReference type="PROSITE" id="PS51094">
    <property type="entry name" value="PTS_EIIA_TYPE_2"/>
    <property type="match status" value="1"/>
</dbReference>
<dbReference type="PANTHER" id="PTHR36203:SF1">
    <property type="entry name" value="ASCORBATE-SPECIFIC PTS SYSTEM EIIA COMPONENT"/>
    <property type="match status" value="1"/>
</dbReference>
<evidence type="ECO:0000256" key="2">
    <source>
        <dbReference type="ARBA" id="ARBA00022448"/>
    </source>
</evidence>
<evidence type="ECO:0000256" key="5">
    <source>
        <dbReference type="ARBA" id="ARBA00022679"/>
    </source>
</evidence>
<keyword evidence="6" id="KW-0598">Phosphotransferase system</keyword>
<name>A0A419T7L0_9FIRM</name>
<keyword evidence="13" id="KW-1185">Reference proteome</keyword>
<feature type="domain" description="PTS EIIA type-2" evidence="11">
    <location>
        <begin position="3"/>
        <end position="142"/>
    </location>
</feature>
<comment type="function">
    <text evidence="8">The phosphoenolpyruvate-dependent sugar phosphotransferase system (sugar PTS), a major carbohydrate active transport system, catalyzes the phosphorylation of incoming sugar substrates concomitantly with their translocation across the cell membrane. The enzyme II UlaABC PTS system is involved in ascorbate transport.</text>
</comment>
<evidence type="ECO:0000256" key="6">
    <source>
        <dbReference type="ARBA" id="ARBA00022683"/>
    </source>
</evidence>
<dbReference type="InterPro" id="IPR016152">
    <property type="entry name" value="PTrfase/Anion_transptr"/>
</dbReference>
<dbReference type="Gene3D" id="3.40.930.10">
    <property type="entry name" value="Mannitol-specific EII, Chain A"/>
    <property type="match status" value="1"/>
</dbReference>
<keyword evidence="3" id="KW-0963">Cytoplasm</keyword>
<dbReference type="GO" id="GO:0016301">
    <property type="term" value="F:kinase activity"/>
    <property type="evidence" value="ECO:0007669"/>
    <property type="project" value="UniProtKB-KW"/>
</dbReference>
<dbReference type="GO" id="GO:0005737">
    <property type="term" value="C:cytoplasm"/>
    <property type="evidence" value="ECO:0007669"/>
    <property type="project" value="UniProtKB-SubCell"/>
</dbReference>
<keyword evidence="5" id="KW-0808">Transferase</keyword>
<dbReference type="InterPro" id="IPR002178">
    <property type="entry name" value="PTS_EIIA_type-2_dom"/>
</dbReference>
<keyword evidence="7" id="KW-0418">Kinase</keyword>
<accession>A0A419T7L0</accession>
<evidence type="ECO:0000256" key="7">
    <source>
        <dbReference type="ARBA" id="ARBA00022777"/>
    </source>
</evidence>
<sequence length="142" mass="15894">MLKKMLENNINVVKEVSNWEEAIKIAAIPLKEGGFIKEEYIDAMIENIVKNGPYVVIMPGLAIPHSRPEDGVLKTGISLLKLHQSVKFPEGKDVELLIVLAANDSHMHLQLISELTNLLMEDDVMEKLSCAKSKEEVLRCIC</sequence>
<proteinExistence type="predicted"/>
<dbReference type="RefSeq" id="WP_120167753.1">
    <property type="nucleotide sequence ID" value="NZ_MCIB01000006.1"/>
</dbReference>
<organism evidence="12 13">
    <name type="scientific">Thermohalobacter berrensis</name>
    <dbReference type="NCBI Taxonomy" id="99594"/>
    <lineage>
        <taxon>Bacteria</taxon>
        <taxon>Bacillati</taxon>
        <taxon>Bacillota</taxon>
        <taxon>Tissierellia</taxon>
        <taxon>Tissierellales</taxon>
        <taxon>Thermohalobacteraceae</taxon>
        <taxon>Thermohalobacter</taxon>
    </lineage>
</organism>
<dbReference type="GO" id="GO:0009401">
    <property type="term" value="P:phosphoenolpyruvate-dependent sugar phosphotransferase system"/>
    <property type="evidence" value="ECO:0007669"/>
    <property type="project" value="UniProtKB-KW"/>
</dbReference>
<evidence type="ECO:0000259" key="11">
    <source>
        <dbReference type="PROSITE" id="PS51094"/>
    </source>
</evidence>
<dbReference type="SUPFAM" id="SSF55804">
    <property type="entry name" value="Phoshotransferase/anion transport protein"/>
    <property type="match status" value="1"/>
</dbReference>
<evidence type="ECO:0000256" key="8">
    <source>
        <dbReference type="ARBA" id="ARBA00037387"/>
    </source>
</evidence>
<dbReference type="InterPro" id="IPR051351">
    <property type="entry name" value="Ascorbate-PTS_EIIA_comp"/>
</dbReference>
<comment type="subcellular location">
    <subcellularLocation>
        <location evidence="1">Cytoplasm</location>
    </subcellularLocation>
</comment>
<dbReference type="Pfam" id="PF00359">
    <property type="entry name" value="PTS_EIIA_2"/>
    <property type="match status" value="1"/>
</dbReference>
<gene>
    <name evidence="12" type="ORF">BET03_09180</name>
</gene>
<evidence type="ECO:0000256" key="4">
    <source>
        <dbReference type="ARBA" id="ARBA00022553"/>
    </source>
</evidence>
<protein>
    <recommendedName>
        <fullName evidence="9">Ascorbate-specific PTS system EIIA component</fullName>
    </recommendedName>
    <alternativeName>
        <fullName evidence="10">Ascorbate-specific phosphotransferase enzyme IIA component</fullName>
    </alternativeName>
</protein>
<dbReference type="Proteomes" id="UP000284177">
    <property type="component" value="Unassembled WGS sequence"/>
</dbReference>
<evidence type="ECO:0000256" key="3">
    <source>
        <dbReference type="ARBA" id="ARBA00022490"/>
    </source>
</evidence>
<evidence type="ECO:0000256" key="1">
    <source>
        <dbReference type="ARBA" id="ARBA00004496"/>
    </source>
</evidence>
<keyword evidence="4" id="KW-0597">Phosphoprotein</keyword>
<dbReference type="CDD" id="cd00211">
    <property type="entry name" value="PTS_IIA_fru"/>
    <property type="match status" value="1"/>
</dbReference>
<comment type="caution">
    <text evidence="12">The sequence shown here is derived from an EMBL/GenBank/DDBJ whole genome shotgun (WGS) entry which is preliminary data.</text>
</comment>
<dbReference type="AlphaFoldDB" id="A0A419T7L0"/>
<evidence type="ECO:0000313" key="12">
    <source>
        <dbReference type="EMBL" id="RKD33419.1"/>
    </source>
</evidence>
<evidence type="ECO:0000256" key="10">
    <source>
        <dbReference type="ARBA" id="ARBA00042072"/>
    </source>
</evidence>
<evidence type="ECO:0000256" key="9">
    <source>
        <dbReference type="ARBA" id="ARBA00041175"/>
    </source>
</evidence>
<keyword evidence="2" id="KW-0813">Transport</keyword>
<dbReference type="OrthoDB" id="369398at2"/>
<evidence type="ECO:0000313" key="13">
    <source>
        <dbReference type="Proteomes" id="UP000284177"/>
    </source>
</evidence>
<dbReference type="EMBL" id="MCIB01000006">
    <property type="protein sequence ID" value="RKD33419.1"/>
    <property type="molecule type" value="Genomic_DNA"/>
</dbReference>
<dbReference type="PANTHER" id="PTHR36203">
    <property type="entry name" value="ASCORBATE-SPECIFIC PTS SYSTEM EIIA COMPONENT"/>
    <property type="match status" value="1"/>
</dbReference>
<reference evidence="12 13" key="1">
    <citation type="submission" date="2016-08" db="EMBL/GenBank/DDBJ databases">
        <title>Novel Firmicutes and Novel Genomes.</title>
        <authorList>
            <person name="Poppleton D.I."/>
            <person name="Gribaldo S."/>
        </authorList>
    </citation>
    <scope>NUCLEOTIDE SEQUENCE [LARGE SCALE GENOMIC DNA]</scope>
    <source>
        <strain evidence="12 13">CTT3</strain>
    </source>
</reference>